<gene>
    <name evidence="1" type="ORF">FE392_04680</name>
</gene>
<dbReference type="RefSeq" id="WP_319929069.1">
    <property type="nucleotide sequence ID" value="NZ_VCDN01000014.1"/>
</dbReference>
<protein>
    <recommendedName>
        <fullName evidence="3">Fimbrial protein</fullName>
    </recommendedName>
</protein>
<proteinExistence type="predicted"/>
<reference evidence="2" key="1">
    <citation type="journal article" date="2024" name="Toxins">
        <title>Genome Sequence Analysis of Native Xenorhabdus Strains Isolated from Entomopathogenic Nematodes in Argentina.</title>
        <authorList>
            <person name="Palma L."/>
            <person name="Frizzo L."/>
            <person name="Kaiser S."/>
            <person name="Berry C."/>
            <person name="Caballero P."/>
            <person name="Bode H.B."/>
            <person name="Del Valle E.E."/>
        </authorList>
    </citation>
    <scope>NUCLEOTIDE SEQUENCE [LARGE SCALE GENOMIC DNA]</scope>
    <source>
        <strain evidence="2">12</strain>
    </source>
</reference>
<evidence type="ECO:0000313" key="1">
    <source>
        <dbReference type="EMBL" id="MDX7986632.1"/>
    </source>
</evidence>
<comment type="caution">
    <text evidence="1">The sequence shown here is derived from an EMBL/GenBank/DDBJ whole genome shotgun (WGS) entry which is preliminary data.</text>
</comment>
<organism evidence="1 2">
    <name type="scientific">Xenorhabdus santafensis</name>
    <dbReference type="NCBI Taxonomy" id="2582833"/>
    <lineage>
        <taxon>Bacteria</taxon>
        <taxon>Pseudomonadati</taxon>
        <taxon>Pseudomonadota</taxon>
        <taxon>Gammaproteobacteria</taxon>
        <taxon>Enterobacterales</taxon>
        <taxon>Morganellaceae</taxon>
        <taxon>Xenorhabdus</taxon>
    </lineage>
</organism>
<dbReference type="InterPro" id="IPR036937">
    <property type="entry name" value="Adhesion_dom_fimbrial_sf"/>
</dbReference>
<dbReference type="Proteomes" id="UP001271890">
    <property type="component" value="Unassembled WGS sequence"/>
</dbReference>
<dbReference type="Gene3D" id="2.60.40.1090">
    <property type="entry name" value="Fimbrial-type adhesion domain"/>
    <property type="match status" value="1"/>
</dbReference>
<keyword evidence="2" id="KW-1185">Reference proteome</keyword>
<name>A0ABU4S5Z0_9GAMM</name>
<dbReference type="PROSITE" id="PS51257">
    <property type="entry name" value="PROKAR_LIPOPROTEIN"/>
    <property type="match status" value="1"/>
</dbReference>
<evidence type="ECO:0008006" key="3">
    <source>
        <dbReference type="Google" id="ProtNLM"/>
    </source>
</evidence>
<dbReference type="EMBL" id="VCDN01000014">
    <property type="protein sequence ID" value="MDX7986632.1"/>
    <property type="molecule type" value="Genomic_DNA"/>
</dbReference>
<sequence>MSKFNFIFVFCFFIIGCEYVYCQEGDWVYYLESGNTNSNANASYTGVMSRNGLLELKVKLPTKVTGTVGIVNENAYANSSYTNNLTYLNLLNKINFSINGSMFNADLEFSDEYKEMLTHTYNYFIYDKLNGFISIWSENDRYEFKRLENNKIYSFDNKIKTEMVLYYKLNEDIPHGSYNGSVNIGKFGVYGERSKQFYVESYGLNINYGANLNLNYIINITNSCTSKLPNEVVLKHEDLTTTNFSGKIKKLPLYIQCDSPVPVNFYLYDNKNKNNFGKLDDGKIKLTIPTNIRSVESSLVLEGNEPMSKGKGNEVRINVGSGGEILTLSSKLIKTSDDVIPGNYSAKATLEVWID</sequence>
<evidence type="ECO:0000313" key="2">
    <source>
        <dbReference type="Proteomes" id="UP001271890"/>
    </source>
</evidence>
<accession>A0ABU4S5Z0</accession>